<dbReference type="EMBL" id="SRLO01000126">
    <property type="protein sequence ID" value="TNN73283.1"/>
    <property type="molecule type" value="Genomic_DNA"/>
</dbReference>
<name>A0A4Z2I821_9TELE</name>
<dbReference type="Proteomes" id="UP000314294">
    <property type="component" value="Unassembled WGS sequence"/>
</dbReference>
<feature type="region of interest" description="Disordered" evidence="1">
    <location>
        <begin position="1"/>
        <end position="42"/>
    </location>
</feature>
<evidence type="ECO:0000313" key="2">
    <source>
        <dbReference type="EMBL" id="TNN73283.1"/>
    </source>
</evidence>
<organism evidence="2 3">
    <name type="scientific">Liparis tanakae</name>
    <name type="common">Tanaka's snailfish</name>
    <dbReference type="NCBI Taxonomy" id="230148"/>
    <lineage>
        <taxon>Eukaryota</taxon>
        <taxon>Metazoa</taxon>
        <taxon>Chordata</taxon>
        <taxon>Craniata</taxon>
        <taxon>Vertebrata</taxon>
        <taxon>Euteleostomi</taxon>
        <taxon>Actinopterygii</taxon>
        <taxon>Neopterygii</taxon>
        <taxon>Teleostei</taxon>
        <taxon>Neoteleostei</taxon>
        <taxon>Acanthomorphata</taxon>
        <taxon>Eupercaria</taxon>
        <taxon>Perciformes</taxon>
        <taxon>Cottioidei</taxon>
        <taxon>Cottales</taxon>
        <taxon>Liparidae</taxon>
        <taxon>Liparis</taxon>
    </lineage>
</organism>
<gene>
    <name evidence="2" type="ORF">EYF80_016446</name>
</gene>
<accession>A0A4Z2I821</accession>
<reference evidence="2 3" key="1">
    <citation type="submission" date="2019-03" db="EMBL/GenBank/DDBJ databases">
        <title>First draft genome of Liparis tanakae, snailfish: a comprehensive survey of snailfish specific genes.</title>
        <authorList>
            <person name="Kim W."/>
            <person name="Song I."/>
            <person name="Jeong J.-H."/>
            <person name="Kim D."/>
            <person name="Kim S."/>
            <person name="Ryu S."/>
            <person name="Song J.Y."/>
            <person name="Lee S.K."/>
        </authorList>
    </citation>
    <scope>NUCLEOTIDE SEQUENCE [LARGE SCALE GENOMIC DNA]</scope>
    <source>
        <tissue evidence="2">Muscle</tissue>
    </source>
</reference>
<evidence type="ECO:0000313" key="3">
    <source>
        <dbReference type="Proteomes" id="UP000314294"/>
    </source>
</evidence>
<dbReference type="AlphaFoldDB" id="A0A4Z2I821"/>
<sequence length="70" mass="7782">MPSVAGGGRAAPLMMSGRAHWRDGDERQSDHTFRSTRRASPKMMKIPRPAAFTKVMSENTDVHDVVTSIR</sequence>
<comment type="caution">
    <text evidence="2">The sequence shown here is derived from an EMBL/GenBank/DDBJ whole genome shotgun (WGS) entry which is preliminary data.</text>
</comment>
<keyword evidence="3" id="KW-1185">Reference proteome</keyword>
<protein>
    <submittedName>
        <fullName evidence="2">Uncharacterized protein</fullName>
    </submittedName>
</protein>
<evidence type="ECO:0000256" key="1">
    <source>
        <dbReference type="SAM" id="MobiDB-lite"/>
    </source>
</evidence>
<proteinExistence type="predicted"/>
<feature type="compositionally biased region" description="Basic and acidic residues" evidence="1">
    <location>
        <begin position="20"/>
        <end position="33"/>
    </location>
</feature>